<accession>A0A1E4TGT2</accession>
<feature type="domain" description="VPS9" evidence="2">
    <location>
        <begin position="1"/>
        <end position="65"/>
    </location>
</feature>
<dbReference type="GO" id="GO:0005769">
    <property type="term" value="C:early endosome"/>
    <property type="evidence" value="ECO:0007669"/>
    <property type="project" value="TreeGrafter"/>
</dbReference>
<dbReference type="PANTHER" id="PTHR24170:SF1">
    <property type="entry name" value="DOMAIN PROTEIN, PUTATIVE (AFU_ORTHOLOGUE AFUA_1G09870)-RELATED"/>
    <property type="match status" value="1"/>
</dbReference>
<evidence type="ECO:0000313" key="4">
    <source>
        <dbReference type="Proteomes" id="UP000095023"/>
    </source>
</evidence>
<evidence type="ECO:0000256" key="1">
    <source>
        <dbReference type="ARBA" id="ARBA00007428"/>
    </source>
</evidence>
<evidence type="ECO:0000313" key="3">
    <source>
        <dbReference type="EMBL" id="ODV90971.1"/>
    </source>
</evidence>
<feature type="non-terminal residue" evidence="3">
    <location>
        <position position="1"/>
    </location>
</feature>
<dbReference type="OrthoDB" id="7464126at2759"/>
<name>A0A1E4TGT2_9ASCO</name>
<dbReference type="PROSITE" id="PS51205">
    <property type="entry name" value="VPS9"/>
    <property type="match status" value="1"/>
</dbReference>
<dbReference type="GO" id="GO:0005886">
    <property type="term" value="C:plasma membrane"/>
    <property type="evidence" value="ECO:0007669"/>
    <property type="project" value="TreeGrafter"/>
</dbReference>
<dbReference type="Proteomes" id="UP000095023">
    <property type="component" value="Unassembled WGS sequence"/>
</dbReference>
<comment type="similarity">
    <text evidence="1">Belongs to the UPF0507 family.</text>
</comment>
<protein>
    <recommendedName>
        <fullName evidence="2">VPS9 domain-containing protein</fullName>
    </recommendedName>
</protein>
<dbReference type="InterPro" id="IPR051248">
    <property type="entry name" value="UPF0507/Ank_repeat_27"/>
</dbReference>
<dbReference type="GO" id="GO:0030133">
    <property type="term" value="C:transport vesicle"/>
    <property type="evidence" value="ECO:0007669"/>
    <property type="project" value="TreeGrafter"/>
</dbReference>
<dbReference type="Gene3D" id="1.25.40.20">
    <property type="entry name" value="Ankyrin repeat-containing domain"/>
    <property type="match status" value="1"/>
</dbReference>
<organism evidence="3 4">
    <name type="scientific">Tortispora caseinolytica NRRL Y-17796</name>
    <dbReference type="NCBI Taxonomy" id="767744"/>
    <lineage>
        <taxon>Eukaryota</taxon>
        <taxon>Fungi</taxon>
        <taxon>Dikarya</taxon>
        <taxon>Ascomycota</taxon>
        <taxon>Saccharomycotina</taxon>
        <taxon>Trigonopsidomycetes</taxon>
        <taxon>Trigonopsidales</taxon>
        <taxon>Trigonopsidaceae</taxon>
        <taxon>Tortispora</taxon>
    </lineage>
</organism>
<dbReference type="SUPFAM" id="SSF48403">
    <property type="entry name" value="Ankyrin repeat"/>
    <property type="match status" value="1"/>
</dbReference>
<dbReference type="InterPro" id="IPR037191">
    <property type="entry name" value="VPS9_dom_sf"/>
</dbReference>
<dbReference type="Pfam" id="PF02204">
    <property type="entry name" value="VPS9"/>
    <property type="match status" value="1"/>
</dbReference>
<dbReference type="GO" id="GO:0000149">
    <property type="term" value="F:SNARE binding"/>
    <property type="evidence" value="ECO:0007669"/>
    <property type="project" value="TreeGrafter"/>
</dbReference>
<sequence length="240" mass="26988">IDADSLVSLMLITVVKANMKHYASYLFMMKELNTTDVSSGHAGYALATFEAVLMYAQAAHDTLLEISHANEVFWNYCSTNFDLTLFQSRVQFNEKLSLNVTSDESWLSILLSKDANDETALVKYLADSRNAEFVQLFDHLCKLSSDYVLNDTDVNGATLLSLAVKSENHAVAFHISDYLLTLDSSSVIEYLRISDKWGRTPAHYFFAIPALIDKLGIFVDWNYKDAKGQTALMALCRSYD</sequence>
<dbReference type="GO" id="GO:0005085">
    <property type="term" value="F:guanyl-nucleotide exchange factor activity"/>
    <property type="evidence" value="ECO:0007669"/>
    <property type="project" value="TreeGrafter"/>
</dbReference>
<gene>
    <name evidence="3" type="ORF">CANCADRAFT_20452</name>
</gene>
<dbReference type="PANTHER" id="PTHR24170">
    <property type="entry name" value="ANKYRIN REPEAT DOMAIN-CONTAINING PROTEIN 27"/>
    <property type="match status" value="1"/>
</dbReference>
<reference evidence="4" key="1">
    <citation type="submission" date="2016-02" db="EMBL/GenBank/DDBJ databases">
        <title>Comparative genomics of biotechnologically important yeasts.</title>
        <authorList>
            <consortium name="DOE Joint Genome Institute"/>
            <person name="Riley R."/>
            <person name="Haridas S."/>
            <person name="Wolfe K.H."/>
            <person name="Lopes M.R."/>
            <person name="Hittinger C.T."/>
            <person name="Goker M."/>
            <person name="Salamov A."/>
            <person name="Wisecaver J."/>
            <person name="Long T.M."/>
            <person name="Aerts A.L."/>
            <person name="Barry K."/>
            <person name="Choi C."/>
            <person name="Clum A."/>
            <person name="Coughlan A.Y."/>
            <person name="Deshpande S."/>
            <person name="Douglass A.P."/>
            <person name="Hanson S.J."/>
            <person name="Klenk H.-P."/>
            <person name="Labutti K."/>
            <person name="Lapidus A."/>
            <person name="Lindquist E."/>
            <person name="Lipzen A."/>
            <person name="Meier-Kolthoff J.P."/>
            <person name="Ohm R.A."/>
            <person name="Otillar R.P."/>
            <person name="Pangilinan J."/>
            <person name="Peng Y."/>
            <person name="Rokas A."/>
            <person name="Rosa C.A."/>
            <person name="Scheuner C."/>
            <person name="Sibirny A.A."/>
            <person name="Slot J.C."/>
            <person name="Stielow J.B."/>
            <person name="Sun H."/>
            <person name="Kurtzman C.P."/>
            <person name="Blackwell M."/>
            <person name="Jeffries T.W."/>
            <person name="Grigoriev I.V."/>
        </authorList>
    </citation>
    <scope>NUCLEOTIDE SEQUENCE [LARGE SCALE GENOMIC DNA]</scope>
    <source>
        <strain evidence="4">NRRL Y-17796</strain>
    </source>
</reference>
<dbReference type="AlphaFoldDB" id="A0A1E4TGT2"/>
<proteinExistence type="inferred from homology"/>
<dbReference type="InterPro" id="IPR036770">
    <property type="entry name" value="Ankyrin_rpt-contain_sf"/>
</dbReference>
<dbReference type="InterPro" id="IPR003123">
    <property type="entry name" value="VPS9"/>
</dbReference>
<dbReference type="EMBL" id="KV453842">
    <property type="protein sequence ID" value="ODV90971.1"/>
    <property type="molecule type" value="Genomic_DNA"/>
</dbReference>
<dbReference type="GO" id="GO:0005770">
    <property type="term" value="C:late endosome"/>
    <property type="evidence" value="ECO:0007669"/>
    <property type="project" value="TreeGrafter"/>
</dbReference>
<dbReference type="Gene3D" id="1.20.1050.80">
    <property type="entry name" value="VPS9 domain"/>
    <property type="match status" value="1"/>
</dbReference>
<keyword evidence="4" id="KW-1185">Reference proteome</keyword>
<dbReference type="SUPFAM" id="SSF109993">
    <property type="entry name" value="VPS9 domain"/>
    <property type="match status" value="1"/>
</dbReference>
<feature type="non-terminal residue" evidence="3">
    <location>
        <position position="240"/>
    </location>
</feature>
<evidence type="ECO:0000259" key="2">
    <source>
        <dbReference type="PROSITE" id="PS51205"/>
    </source>
</evidence>
<dbReference type="GO" id="GO:0097422">
    <property type="term" value="C:tubular endosome"/>
    <property type="evidence" value="ECO:0007669"/>
    <property type="project" value="TreeGrafter"/>
</dbReference>
<dbReference type="GO" id="GO:0045022">
    <property type="term" value="P:early endosome to late endosome transport"/>
    <property type="evidence" value="ECO:0007669"/>
    <property type="project" value="TreeGrafter"/>
</dbReference>